<dbReference type="PANTHER" id="PTHR38690">
    <property type="entry name" value="PROTEASE-RELATED"/>
    <property type="match status" value="1"/>
</dbReference>
<dbReference type="RefSeq" id="WP_103074569.1">
    <property type="nucleotide sequence ID" value="NZ_NPZB01000001.1"/>
</dbReference>
<dbReference type="PANTHER" id="PTHR38690:SF1">
    <property type="entry name" value="PROTEASE"/>
    <property type="match status" value="1"/>
</dbReference>
<dbReference type="InterPro" id="IPR011836">
    <property type="entry name" value="YhdP"/>
</dbReference>
<dbReference type="Proteomes" id="UP000236220">
    <property type="component" value="Unassembled WGS sequence"/>
</dbReference>
<evidence type="ECO:0000313" key="3">
    <source>
        <dbReference type="EMBL" id="PNS09527.1"/>
    </source>
</evidence>
<feature type="region of interest" description="Disordered" evidence="1">
    <location>
        <begin position="1232"/>
        <end position="1252"/>
    </location>
</feature>
<dbReference type="EMBL" id="NPZB01000001">
    <property type="protein sequence ID" value="PNS09527.1"/>
    <property type="molecule type" value="Genomic_DNA"/>
</dbReference>
<protein>
    <recommendedName>
        <fullName evidence="2">YhdP central domain-containing protein</fullName>
    </recommendedName>
</protein>
<accession>A0A2K1Q3K6</accession>
<dbReference type="OrthoDB" id="9762238at2"/>
<dbReference type="AlphaFoldDB" id="A0A2K1Q3K6"/>
<evidence type="ECO:0000313" key="4">
    <source>
        <dbReference type="Proteomes" id="UP000236220"/>
    </source>
</evidence>
<dbReference type="Pfam" id="PF13116">
    <property type="entry name" value="YhdP"/>
    <property type="match status" value="1"/>
</dbReference>
<proteinExistence type="predicted"/>
<comment type="caution">
    <text evidence="3">The sequence shown here is derived from an EMBL/GenBank/DDBJ whole genome shotgun (WGS) entry which is preliminary data.</text>
</comment>
<dbReference type="InterPro" id="IPR025263">
    <property type="entry name" value="YhdP_central"/>
</dbReference>
<reference evidence="3 4" key="1">
    <citation type="submission" date="2017-08" db="EMBL/GenBank/DDBJ databases">
        <title>Lysobacter sylvestris genome.</title>
        <authorList>
            <person name="Zhang D.-C."/>
            <person name="Albuquerque L."/>
            <person name="Franca L."/>
            <person name="Froufe H.J.C."/>
            <person name="Barroso C."/>
            <person name="Egas C."/>
            <person name="Da Costa M."/>
            <person name="Margesin R."/>
        </authorList>
    </citation>
    <scope>NUCLEOTIDE SEQUENCE [LARGE SCALE GENOMIC DNA]</scope>
    <source>
        <strain evidence="3 4">AM20-91</strain>
    </source>
</reference>
<sequence length="1252" mass="132604">MRQHLHFAGKSLYYLIGACLLALALLTGALSRAMPWIEEHPNEVRIWLSTRAGNPVQFSSIHAHWTRRGPLLLLRDLTVGTPGNPLRLGDAELLVSQYTGWLPGHRLTELRLRGIHVNLQRDDDGTWHVRGLPGQTGGSDPLTTLEPLGELQVINGSLTLNAPSMGLHAEIPHLDVRAQVNGARVRVGMRGWLKGVATPTFATMDFDRGNGDGRVYVGSRNTDLKGYQGFLQVFGVALAGGHGSGEAWLDVGARRITKLVARSDFSDVLLRSSTPGSTSTPVLLQRLQGLAGYQHVGADWRLDVPQLAITRAGSTQVLDGLSVSGGERLSAVVARVDLPMVASIVALSDRVPAGLARWLAEAQPEGSLRDVRLTGNAQQPRVTATADRIGFRAVGRAPGVNGVSGRIAGDAEGAALAFDPASRFIFNWPSGFGVPHAFQPDGTVVWYRDGNGFGIGTDALRLSSTDVGVEARGGLRWQGDGKRPLIGIAADVTQQPQVTVAHGLWVHDMMPKATVEWLDAALLGGHIERAHAVVSGDLDDWPLRNNNGLFEVDADIRDAVLKFQPDWPELRGKLTRVQFIGAGMHIETDGTIAGVNVAHAVADIPDFAKAELTIKADGGGDAKQMLALLRQSPLEKDLGSVFAQLDVGGPARTNLTLLLPFHDDLPYKLDGVAMLDGARLAHREYGLRFDNVHGSAKYDRSGFVADALDVVHEGQPGTLNLRAGGDVRDHGNVFEGELAGTLGARELLARVPDLKWLQPHVDGRSHWTVAVDVPHGTSAAAVNRVELRSDLVGTKLDLPAPFAKAAASTLPAVVTLPLPLGQGEIGVKLGHVASVRARSQGGHTGIAMALGDGAVETPPDSGLVVSGHAPSIDAPSWLAMLGGDDGASFTLKRIDIAVDRLMLGPATFPASRLRVTPSGNAHLVQVQGDALQGQLVIPNADNATISGKFDRVHWSPPQASGAGVPATASSSIDLDPAHLPPLALDVNDLRIGNLAFNTAALRTHPIANGLQVDKLDLQSRQQHFAVTGSWLGKGRDAQTRVQAKLDTQNFGTLLDGLGMKGQLGDGKGSVLLDLRWPGAPVDASAATLAGQMSIDMHDGQLVKVQPGVGRVLGLLSLAQLPRRLAFDFHDFFDSGFRFNSVTGDIRFDGGKAHSNNLAIKGSAADIHIEGAADMAAQQFDQTIRVYPKTSNVLTAVGALTGGPVGAAIGAVAGAVLRKPFSQLAEKTYRVTGPWSDPKVQESGKTPVPSRAQ</sequence>
<dbReference type="NCBIfam" id="TIGR02099">
    <property type="entry name" value="YhdP family protein"/>
    <property type="match status" value="1"/>
</dbReference>
<feature type="domain" description="YhdP central" evidence="2">
    <location>
        <begin position="9"/>
        <end position="1239"/>
    </location>
</feature>
<gene>
    <name evidence="3" type="ORF">Lysil_1156</name>
</gene>
<evidence type="ECO:0000256" key="1">
    <source>
        <dbReference type="SAM" id="MobiDB-lite"/>
    </source>
</evidence>
<evidence type="ECO:0000259" key="2">
    <source>
        <dbReference type="Pfam" id="PF13116"/>
    </source>
</evidence>
<name>A0A2K1Q3K6_9GAMM</name>
<keyword evidence="4" id="KW-1185">Reference proteome</keyword>
<organism evidence="3 4">
    <name type="scientific">Solilutibacter silvestris</name>
    <dbReference type="NCBI Taxonomy" id="1645665"/>
    <lineage>
        <taxon>Bacteria</taxon>
        <taxon>Pseudomonadati</taxon>
        <taxon>Pseudomonadota</taxon>
        <taxon>Gammaproteobacteria</taxon>
        <taxon>Lysobacterales</taxon>
        <taxon>Lysobacteraceae</taxon>
        <taxon>Solilutibacter</taxon>
    </lineage>
</organism>